<dbReference type="EMBL" id="JAAAHY010000655">
    <property type="protein sequence ID" value="KAF9959835.1"/>
    <property type="molecule type" value="Genomic_DNA"/>
</dbReference>
<evidence type="ECO:0000313" key="3">
    <source>
        <dbReference type="EMBL" id="KAF9959835.1"/>
    </source>
</evidence>
<keyword evidence="2" id="KW-1133">Transmembrane helix</keyword>
<dbReference type="AlphaFoldDB" id="A0A9P6J3E7"/>
<feature type="transmembrane region" description="Helical" evidence="2">
    <location>
        <begin position="147"/>
        <end position="172"/>
    </location>
</feature>
<proteinExistence type="predicted"/>
<accession>A0A9P6J3E7</accession>
<sequence>MAFAVGHEMVCPLCRYLHKDQPFMNQESEDGEKLTSPNSRRSFHSTASTSTSTSTATSPHQRHTFSDRRRNSHSIATLHEHPTSGTVLSMMPSLFETSLGHGPAAGTIRTAPDGIFLKTSTWLLLYAMPFSVALCFLSFVLGKVETMWSKISCLIGAAICYMVCWALVVAIMNPDHEARAILERLNQFQETVDGTTGSTTVPPQAQALGSHPMQVTDSAEVQVVGSTFLTHRTRPQTDANEVFTASGGSLSSIGQNDATAAPLDSLQTPLTGLLPIMFSTWALSRYAVDLQQRVQDLAEILDDLPDMMAEW</sequence>
<keyword evidence="4" id="KW-1185">Reference proteome</keyword>
<keyword evidence="2" id="KW-0812">Transmembrane</keyword>
<evidence type="ECO:0000313" key="4">
    <source>
        <dbReference type="Proteomes" id="UP000738359"/>
    </source>
</evidence>
<dbReference type="Proteomes" id="UP000738359">
    <property type="component" value="Unassembled WGS sequence"/>
</dbReference>
<evidence type="ECO:0000256" key="1">
    <source>
        <dbReference type="SAM" id="MobiDB-lite"/>
    </source>
</evidence>
<feature type="region of interest" description="Disordered" evidence="1">
    <location>
        <begin position="26"/>
        <end position="71"/>
    </location>
</feature>
<comment type="caution">
    <text evidence="3">The sequence shown here is derived from an EMBL/GenBank/DDBJ whole genome shotgun (WGS) entry which is preliminary data.</text>
</comment>
<reference evidence="3" key="1">
    <citation type="journal article" date="2020" name="Fungal Divers.">
        <title>Resolving the Mortierellaceae phylogeny through synthesis of multi-gene phylogenetics and phylogenomics.</title>
        <authorList>
            <person name="Vandepol N."/>
            <person name="Liber J."/>
            <person name="Desiro A."/>
            <person name="Na H."/>
            <person name="Kennedy M."/>
            <person name="Barry K."/>
            <person name="Grigoriev I.V."/>
            <person name="Miller A.N."/>
            <person name="O'Donnell K."/>
            <person name="Stajich J.E."/>
            <person name="Bonito G."/>
        </authorList>
    </citation>
    <scope>NUCLEOTIDE SEQUENCE</scope>
    <source>
        <strain evidence="3">CK1249</strain>
    </source>
</reference>
<protein>
    <submittedName>
        <fullName evidence="3">Uncharacterized protein</fullName>
    </submittedName>
</protein>
<feature type="transmembrane region" description="Helical" evidence="2">
    <location>
        <begin position="123"/>
        <end position="141"/>
    </location>
</feature>
<name>A0A9P6J3E7_MORAP</name>
<feature type="compositionally biased region" description="Low complexity" evidence="1">
    <location>
        <begin position="45"/>
        <end position="58"/>
    </location>
</feature>
<gene>
    <name evidence="3" type="ORF">BGZ70_008745</name>
</gene>
<dbReference type="OrthoDB" id="8062037at2759"/>
<evidence type="ECO:0000256" key="2">
    <source>
        <dbReference type="SAM" id="Phobius"/>
    </source>
</evidence>
<organism evidence="3 4">
    <name type="scientific">Mortierella alpina</name>
    <name type="common">Oleaginous fungus</name>
    <name type="synonym">Mortierella renispora</name>
    <dbReference type="NCBI Taxonomy" id="64518"/>
    <lineage>
        <taxon>Eukaryota</taxon>
        <taxon>Fungi</taxon>
        <taxon>Fungi incertae sedis</taxon>
        <taxon>Mucoromycota</taxon>
        <taxon>Mortierellomycotina</taxon>
        <taxon>Mortierellomycetes</taxon>
        <taxon>Mortierellales</taxon>
        <taxon>Mortierellaceae</taxon>
        <taxon>Mortierella</taxon>
    </lineage>
</organism>
<keyword evidence="2" id="KW-0472">Membrane</keyword>